<dbReference type="OrthoDB" id="3643156at2759"/>
<accession>A0A5N6KUH9</accession>
<feature type="signal peptide" evidence="1">
    <location>
        <begin position="1"/>
        <end position="29"/>
    </location>
</feature>
<sequence>MPWAHRIMVPLSPFLALLCTCVCVTSATAKSLDASYGLAFSLSMDYGVASAYFPNGTYRDIAKIEGGPRFKDYMRHIDPVGAPDSVVSEHLQAEDSFLGGVLKHLWPIRHPSNNPLTAMFKALRSASESALERPVSIVEIAVNCFPHGPRLSTFFAEIDAALEDSSMEKLRPPRTNGEMAARAKGIEGYCGDEPGDPCDPERVVLSVENTRSGLTIIMWTETSGSYDFHRVLHSPELGQDSLDNCERRNANQSCIDELKNSIRTVAKMPLKFNWGGLERIEAIVLLGEGAVDARLNGILRDILQEQYATEVIDVMLSSASTDPIFLASRNLARTDWTMKDNGNKAADIQDRWELR</sequence>
<keyword evidence="1" id="KW-0732">Signal</keyword>
<dbReference type="EMBL" id="VIBQ01000013">
    <property type="protein sequence ID" value="KAB8346062.1"/>
    <property type="molecule type" value="Genomic_DNA"/>
</dbReference>
<dbReference type="AlphaFoldDB" id="A0A5N6KUH9"/>
<reference evidence="2 3" key="1">
    <citation type="submission" date="2019-06" db="EMBL/GenBank/DDBJ databases">
        <title>A chromosomal-level reference genome of Carpinus fangiana (Coryloideae, Betulaceae).</title>
        <authorList>
            <person name="Yang X."/>
            <person name="Wang Z."/>
            <person name="Zhang L."/>
            <person name="Hao G."/>
            <person name="Liu J."/>
            <person name="Yang Y."/>
        </authorList>
    </citation>
    <scope>NUCLEOTIDE SEQUENCE [LARGE SCALE GENOMIC DNA]</scope>
    <source>
        <strain evidence="2">Cfa_2016G</strain>
        <tissue evidence="2">Leaf</tissue>
    </source>
</reference>
<protein>
    <submittedName>
        <fullName evidence="2">Uncharacterized protein</fullName>
    </submittedName>
</protein>
<keyword evidence="3" id="KW-1185">Reference proteome</keyword>
<feature type="chain" id="PRO_5024365893" evidence="1">
    <location>
        <begin position="30"/>
        <end position="355"/>
    </location>
</feature>
<dbReference type="Proteomes" id="UP000327013">
    <property type="component" value="Unassembled WGS sequence"/>
</dbReference>
<evidence type="ECO:0000256" key="1">
    <source>
        <dbReference type="SAM" id="SignalP"/>
    </source>
</evidence>
<evidence type="ECO:0000313" key="3">
    <source>
        <dbReference type="Proteomes" id="UP000327013"/>
    </source>
</evidence>
<gene>
    <name evidence="2" type="ORF">FH972_023114</name>
</gene>
<comment type="caution">
    <text evidence="2">The sequence shown here is derived from an EMBL/GenBank/DDBJ whole genome shotgun (WGS) entry which is preliminary data.</text>
</comment>
<proteinExistence type="predicted"/>
<name>A0A5N6KUH9_9ROSI</name>
<organism evidence="2 3">
    <name type="scientific">Carpinus fangiana</name>
    <dbReference type="NCBI Taxonomy" id="176857"/>
    <lineage>
        <taxon>Eukaryota</taxon>
        <taxon>Viridiplantae</taxon>
        <taxon>Streptophyta</taxon>
        <taxon>Embryophyta</taxon>
        <taxon>Tracheophyta</taxon>
        <taxon>Spermatophyta</taxon>
        <taxon>Magnoliopsida</taxon>
        <taxon>eudicotyledons</taxon>
        <taxon>Gunneridae</taxon>
        <taxon>Pentapetalae</taxon>
        <taxon>rosids</taxon>
        <taxon>fabids</taxon>
        <taxon>Fagales</taxon>
        <taxon>Betulaceae</taxon>
        <taxon>Carpinus</taxon>
    </lineage>
</organism>
<evidence type="ECO:0000313" key="2">
    <source>
        <dbReference type="EMBL" id="KAB8346062.1"/>
    </source>
</evidence>